<evidence type="ECO:0000256" key="1">
    <source>
        <dbReference type="SAM" id="Phobius"/>
    </source>
</evidence>
<dbReference type="HOGENOM" id="CLU_026393_1_0_1"/>
<dbReference type="AlphaFoldDB" id="G4T7Y4"/>
<dbReference type="InParanoid" id="G4T7Y4"/>
<organism evidence="2 3">
    <name type="scientific">Serendipita indica (strain DSM 11827)</name>
    <name type="common">Root endophyte fungus</name>
    <name type="synonym">Piriformospora indica</name>
    <dbReference type="NCBI Taxonomy" id="1109443"/>
    <lineage>
        <taxon>Eukaryota</taxon>
        <taxon>Fungi</taxon>
        <taxon>Dikarya</taxon>
        <taxon>Basidiomycota</taxon>
        <taxon>Agaricomycotina</taxon>
        <taxon>Agaricomycetes</taxon>
        <taxon>Sebacinales</taxon>
        <taxon>Serendipitaceae</taxon>
        <taxon>Serendipita</taxon>
    </lineage>
</organism>
<keyword evidence="3" id="KW-1185">Reference proteome</keyword>
<keyword evidence="1" id="KW-0472">Membrane</keyword>
<proteinExistence type="predicted"/>
<dbReference type="EMBL" id="CAFZ01000014">
    <property type="protein sequence ID" value="CCA67427.1"/>
    <property type="molecule type" value="Genomic_DNA"/>
</dbReference>
<comment type="caution">
    <text evidence="2">The sequence shown here is derived from an EMBL/GenBank/DDBJ whole genome shotgun (WGS) entry which is preliminary data.</text>
</comment>
<protein>
    <submittedName>
        <fullName evidence="2">Uncharacterized protein</fullName>
    </submittedName>
</protein>
<dbReference type="OMA" id="YYARDYS"/>
<keyword evidence="1" id="KW-1133">Transmembrane helix</keyword>
<dbReference type="STRING" id="1109443.G4T7Y4"/>
<evidence type="ECO:0000313" key="3">
    <source>
        <dbReference type="Proteomes" id="UP000007148"/>
    </source>
</evidence>
<dbReference type="eggNOG" id="ENOG502RZSM">
    <property type="taxonomic scope" value="Eukaryota"/>
</dbReference>
<gene>
    <name evidence="2" type="ORF">PIIN_01258</name>
</gene>
<reference evidence="2 3" key="1">
    <citation type="journal article" date="2011" name="PLoS Pathog.">
        <title>Endophytic Life Strategies Decoded by Genome and Transcriptome Analyses of the Mutualistic Root Symbiont Piriformospora indica.</title>
        <authorList>
            <person name="Zuccaro A."/>
            <person name="Lahrmann U."/>
            <person name="Guldener U."/>
            <person name="Langen G."/>
            <person name="Pfiffi S."/>
            <person name="Biedenkopf D."/>
            <person name="Wong P."/>
            <person name="Samans B."/>
            <person name="Grimm C."/>
            <person name="Basiewicz M."/>
            <person name="Murat C."/>
            <person name="Martin F."/>
            <person name="Kogel K.H."/>
        </authorList>
    </citation>
    <scope>NUCLEOTIDE SEQUENCE [LARGE SCALE GENOMIC DNA]</scope>
    <source>
        <strain evidence="2 3">DSM 11827</strain>
    </source>
</reference>
<dbReference type="OrthoDB" id="3345970at2759"/>
<name>G4T7Y4_SERID</name>
<feature type="transmembrane region" description="Helical" evidence="1">
    <location>
        <begin position="42"/>
        <end position="60"/>
    </location>
</feature>
<dbReference type="CDD" id="cd11296">
    <property type="entry name" value="O-FucT_like"/>
    <property type="match status" value="1"/>
</dbReference>
<evidence type="ECO:0000313" key="2">
    <source>
        <dbReference type="EMBL" id="CCA67427.1"/>
    </source>
</evidence>
<keyword evidence="1" id="KW-0812">Transmembrane</keyword>
<sequence length="617" mass="70830">MLEMEEEGLLGNSPAPHKRLQNLYHSRRFNLKAFIPRSRASVLYTISASFAGLFLYFIFFSSTGFGLLHTADAGEWAIFDNKSHPISDLPLLASEGLLELSIDELRERVSKTNGYFARDWSLSLGWNNMRYIIEGGLSQARLLNRTLVLPSFVYARACEFSNDVCAKHAKMVNRGDAVGSDEWRSLPLEKQMAWVIPLELMIDIPHLRAKHQFVTVSEYFRLQNITDLTKEKTNGHWDREFYHTGINDIPFRGHRSHVGVHPSLYKIKNGDYDPKTITLLDTLDVDSYRALSNTLTETGTQYDSMLLEKMKENRNRVALDWNTARDVIKDIANIKTDEDFEHALRLAGWLTTYTWQGAIGMEMTKTVVEPIRQVAPRSMLRGWVDQFYDKTEDVLLLEGEVHLERKPGFMRFTTTEARDQMGRIVLYDLRPPANVRDLAALVISRMDKVNHGRAWMAAHMRRGDFDRLGWAMEKTLQDHFNRLKRKLATARELLERLPTSDPHPYKIPDAHLNVELTMREPPKPSDSMYLATDEREEENLEWLRKNGATLFSDLIAPVDREQFGWPLLFTDIVALVEQQVIGYGSSYFYAHAMSSFAGGVINFRAANGCDERTGLVD</sequence>
<accession>G4T7Y4</accession>
<dbReference type="Gene3D" id="3.40.50.11350">
    <property type="match status" value="1"/>
</dbReference>
<dbReference type="Proteomes" id="UP000007148">
    <property type="component" value="Unassembled WGS sequence"/>
</dbReference>